<accession>A0AAW6A6A6</accession>
<name>A0AAW6A6A6_LACPA</name>
<evidence type="ECO:0000313" key="1">
    <source>
        <dbReference type="EMBL" id="MDB1564160.1"/>
    </source>
</evidence>
<proteinExistence type="predicted"/>
<comment type="caution">
    <text evidence="1">The sequence shown here is derived from an EMBL/GenBank/DDBJ whole genome shotgun (WGS) entry which is preliminary data.</text>
</comment>
<organism evidence="1 2">
    <name type="scientific">Lacticaseibacillus paracasei</name>
    <name type="common">Lactobacillus paracasei</name>
    <dbReference type="NCBI Taxonomy" id="1597"/>
    <lineage>
        <taxon>Bacteria</taxon>
        <taxon>Bacillati</taxon>
        <taxon>Bacillota</taxon>
        <taxon>Bacilli</taxon>
        <taxon>Lactobacillales</taxon>
        <taxon>Lactobacillaceae</taxon>
        <taxon>Lacticaseibacillus</taxon>
    </lineage>
</organism>
<dbReference type="Pfam" id="PF10978">
    <property type="entry name" value="DUF2785"/>
    <property type="match status" value="1"/>
</dbReference>
<sequence length="158" mass="18542">MAFIAHGSDAAAHPKITTAQLQQALDVVANVLARQKKPFLDDEEERLAMIVLRVSQNLNQATGSIRRFFNETDIIRWTDYTEHSHNNEAYYRVSSWMRLMMTLYFMAPSMQPTLLPLVTKYFQKMGYLDWVMGLSRPRRNLPAHHRYPSCHMTDCHYY</sequence>
<dbReference type="AlphaFoldDB" id="A0AAW6A6A6"/>
<dbReference type="Proteomes" id="UP001212327">
    <property type="component" value="Unassembled WGS sequence"/>
</dbReference>
<evidence type="ECO:0000313" key="2">
    <source>
        <dbReference type="Proteomes" id="UP001212327"/>
    </source>
</evidence>
<reference evidence="1 2" key="1">
    <citation type="submission" date="2023-01" db="EMBL/GenBank/DDBJ databases">
        <title>Complete genome sequence of Lacticaseibacillus paracasei SRCM217440 isolated from Makgeolli.</title>
        <authorList>
            <person name="Yang H.-G."/>
            <person name="Jeong S.-J."/>
            <person name="Ha G.-S."/>
            <person name="Yang H.-J."/>
            <person name="Jeong D.-Y."/>
        </authorList>
    </citation>
    <scope>NUCLEOTIDE SEQUENCE [LARGE SCALE GENOMIC DNA]</scope>
    <source>
        <strain evidence="1 2">SRCM217440</strain>
    </source>
</reference>
<protein>
    <submittedName>
        <fullName evidence="1">DUF2785 domain-containing protein</fullName>
    </submittedName>
</protein>
<dbReference type="InterPro" id="IPR021247">
    <property type="entry name" value="DUF2785"/>
</dbReference>
<gene>
    <name evidence="1" type="ORF">PGA78_05165</name>
</gene>
<dbReference type="EMBL" id="JAQLSF010000001">
    <property type="protein sequence ID" value="MDB1564160.1"/>
    <property type="molecule type" value="Genomic_DNA"/>
</dbReference>
<dbReference type="RefSeq" id="WP_272028686.1">
    <property type="nucleotide sequence ID" value="NZ_JAQLSF010000001.1"/>
</dbReference>